<evidence type="ECO:0000313" key="2">
    <source>
        <dbReference type="Proteomes" id="UP001202031"/>
    </source>
</evidence>
<dbReference type="GeneID" id="84022917"/>
<keyword evidence="2" id="KW-1185">Reference proteome</keyword>
<proteinExistence type="predicted"/>
<gene>
    <name evidence="1" type="ORF">M8N44_03555</name>
</gene>
<dbReference type="RefSeq" id="WP_215489899.1">
    <property type="nucleotide sequence ID" value="NZ_JAMGSI010000001.1"/>
</dbReference>
<reference evidence="1 2" key="1">
    <citation type="submission" date="2022-03" db="EMBL/GenBank/DDBJ databases">
        <title>Taxonomic description of new species and reclassification of some bacterial strains.</title>
        <authorList>
            <person name="Ndongo S."/>
        </authorList>
    </citation>
    <scope>NUCLEOTIDE SEQUENCE [LARGE SCALE GENOMIC DNA]</scope>
    <source>
        <strain evidence="1 2">Marseille-P6666</strain>
    </source>
</reference>
<organism evidence="1 2">
    <name type="scientific">Akkermansia massiliensis</name>
    <dbReference type="NCBI Taxonomy" id="2927224"/>
    <lineage>
        <taxon>Bacteria</taxon>
        <taxon>Pseudomonadati</taxon>
        <taxon>Verrucomicrobiota</taxon>
        <taxon>Verrucomicrobiia</taxon>
        <taxon>Verrucomicrobiales</taxon>
        <taxon>Akkermansiaceae</taxon>
        <taxon>Akkermansia</taxon>
    </lineage>
</organism>
<dbReference type="EMBL" id="JAMGSI010000001">
    <property type="protein sequence ID" value="MCL6656393.1"/>
    <property type="molecule type" value="Genomic_DNA"/>
</dbReference>
<evidence type="ECO:0000313" key="1">
    <source>
        <dbReference type="EMBL" id="MCL6656393.1"/>
    </source>
</evidence>
<sequence length="441" mass="48643">MPAPGQFILNKQVIPSELRSREWEAARVDYWRMERAFVMAGKVRFEDAQACRNAAAALANGKVSLIEARRAVREELERAGYRPTPGTTGTIKDIYTPRRLDVTLKTNVNMARGYAEKNRLTGNAMYPASELHRNRQSREPRDWQMRWNEAAASVNYEGVARDGSFIALNDSPIWAALSRWRTPYPPFDYGSGMWWRPVKWRVAEQKGLVTDEDMERIESQRPESFNHDVALDANVRDEDLGAALAEQMKGIAEWDGSSLRLVDRNGTRPYDAGEIGRVITTQPREDVPASLRTNYQADALDEFLSNPDGFRADAPENRAGLDMIEDVARLFGRILPDAAPELETSLTLTAQDLAALQSGVYRVPLTVAALPAVPVGSAPPASGNVRLVVQGGSSARRIDLAAAAIGRQVAPGSRVLLGGTAYRVTGIDTATRPATITVREL</sequence>
<accession>A0ABT0R5H3</accession>
<protein>
    <submittedName>
        <fullName evidence="1">Uncharacterized protein</fullName>
    </submittedName>
</protein>
<name>A0ABT0R5H3_9BACT</name>
<comment type="caution">
    <text evidence="1">The sequence shown here is derived from an EMBL/GenBank/DDBJ whole genome shotgun (WGS) entry which is preliminary data.</text>
</comment>
<dbReference type="Proteomes" id="UP001202031">
    <property type="component" value="Unassembled WGS sequence"/>
</dbReference>